<evidence type="ECO:0000256" key="9">
    <source>
        <dbReference type="PIRSR" id="PIRSR000706-2"/>
    </source>
</evidence>
<dbReference type="GO" id="GO:0016301">
    <property type="term" value="F:kinase activity"/>
    <property type="evidence" value="ECO:0007669"/>
    <property type="project" value="UniProtKB-KW"/>
</dbReference>
<evidence type="ECO:0000256" key="6">
    <source>
        <dbReference type="ARBA" id="ARBA00023251"/>
    </source>
</evidence>
<name>A0A561SRJ2_9PSEU</name>
<dbReference type="EMBL" id="VIWU01000001">
    <property type="protein sequence ID" value="TWF77487.1"/>
    <property type="molecule type" value="Genomic_DNA"/>
</dbReference>
<keyword evidence="4 7" id="KW-0418">Kinase</keyword>
<evidence type="ECO:0000256" key="4">
    <source>
        <dbReference type="ARBA" id="ARBA00022777"/>
    </source>
</evidence>
<dbReference type="Pfam" id="PF01636">
    <property type="entry name" value="APH"/>
    <property type="match status" value="1"/>
</dbReference>
<keyword evidence="2 7" id="KW-0808">Transferase</keyword>
<dbReference type="InterPro" id="IPR024165">
    <property type="entry name" value="Kan/Strep_kinase"/>
</dbReference>
<dbReference type="GO" id="GO:0046872">
    <property type="term" value="F:metal ion binding"/>
    <property type="evidence" value="ECO:0007669"/>
    <property type="project" value="UniProtKB-KW"/>
</dbReference>
<proteinExistence type="inferred from homology"/>
<evidence type="ECO:0000256" key="1">
    <source>
        <dbReference type="ARBA" id="ARBA00006219"/>
    </source>
</evidence>
<reference evidence="11 12" key="1">
    <citation type="submission" date="2019-06" db="EMBL/GenBank/DDBJ databases">
        <title>Sequencing the genomes of 1000 actinobacteria strains.</title>
        <authorList>
            <person name="Klenk H.-P."/>
        </authorList>
    </citation>
    <scope>NUCLEOTIDE SEQUENCE [LARGE SCALE GENOMIC DNA]</scope>
    <source>
        <strain evidence="11 12">DSM 45671</strain>
    </source>
</reference>
<sequence>MPEWIPVSTGESDADVFRRDDGALVAKWVAPYGVDDLLAERRRIEWLAGTGIPGPSVVDWSTTPDGGAGLVMTAVPGVPASELDSGMLLRAWPSLVGMLRRLHELPVADCPFERRLETMFRRAEDVVRRDAVNPEFLAEDQQGRPFTGLLADLRAELDERLAQEPGDLVVCHGDACLPNFMVDPDTLTCTGLIDLGRLGTADRHADLSLLQANARETWEPDDEPRADRLLADLYGPTRIDPARMGFYLHLDPLTWS</sequence>
<dbReference type="PANTHER" id="PTHR21310:SF41">
    <property type="entry name" value="3'-PHOSPHOTRANSFERASE, PUTATIVE-RELATED"/>
    <property type="match status" value="1"/>
</dbReference>
<dbReference type="SUPFAM" id="SSF56112">
    <property type="entry name" value="Protein kinase-like (PK-like)"/>
    <property type="match status" value="1"/>
</dbReference>
<evidence type="ECO:0000256" key="2">
    <source>
        <dbReference type="ARBA" id="ARBA00022679"/>
    </source>
</evidence>
<keyword evidence="3 7" id="KW-0547">Nucleotide-binding</keyword>
<protein>
    <submittedName>
        <fullName evidence="11">Streptomycin 3'-kinase</fullName>
    </submittedName>
</protein>
<dbReference type="InterPro" id="IPR011009">
    <property type="entry name" value="Kinase-like_dom_sf"/>
</dbReference>
<keyword evidence="9" id="KW-0460">Magnesium</keyword>
<feature type="binding site" evidence="9">
    <location>
        <position position="194"/>
    </location>
    <ligand>
        <name>Mg(2+)</name>
        <dbReference type="ChEBI" id="CHEBI:18420"/>
    </ligand>
</feature>
<evidence type="ECO:0000313" key="11">
    <source>
        <dbReference type="EMBL" id="TWF77487.1"/>
    </source>
</evidence>
<keyword evidence="6 7" id="KW-0046">Antibiotic resistance</keyword>
<gene>
    <name evidence="11" type="ORF">FHX44_113397</name>
</gene>
<feature type="binding site" evidence="9">
    <location>
        <position position="179"/>
    </location>
    <ligand>
        <name>Mg(2+)</name>
        <dbReference type="ChEBI" id="CHEBI:18420"/>
    </ligand>
</feature>
<comment type="caution">
    <text evidence="11">The sequence shown here is derived from an EMBL/GenBank/DDBJ whole genome shotgun (WGS) entry which is preliminary data.</text>
</comment>
<dbReference type="InterPro" id="IPR002575">
    <property type="entry name" value="Aminoglycoside_PTrfase"/>
</dbReference>
<dbReference type="GO" id="GO:0016773">
    <property type="term" value="F:phosphotransferase activity, alcohol group as acceptor"/>
    <property type="evidence" value="ECO:0007669"/>
    <property type="project" value="InterPro"/>
</dbReference>
<accession>A0A561SRJ2</accession>
<dbReference type="AlphaFoldDB" id="A0A561SRJ2"/>
<dbReference type="PANTHER" id="PTHR21310">
    <property type="entry name" value="AMINOGLYCOSIDE PHOSPHOTRANSFERASE-RELATED-RELATED"/>
    <property type="match status" value="1"/>
</dbReference>
<dbReference type="CDD" id="cd05150">
    <property type="entry name" value="APH"/>
    <property type="match status" value="1"/>
</dbReference>
<keyword evidence="9" id="KW-0479">Metal-binding</keyword>
<organism evidence="11 12">
    <name type="scientific">Pseudonocardia hierapolitana</name>
    <dbReference type="NCBI Taxonomy" id="1128676"/>
    <lineage>
        <taxon>Bacteria</taxon>
        <taxon>Bacillati</taxon>
        <taxon>Actinomycetota</taxon>
        <taxon>Actinomycetes</taxon>
        <taxon>Pseudonocardiales</taxon>
        <taxon>Pseudonocardiaceae</taxon>
        <taxon>Pseudonocardia</taxon>
    </lineage>
</organism>
<keyword evidence="12" id="KW-1185">Reference proteome</keyword>
<evidence type="ECO:0000259" key="10">
    <source>
        <dbReference type="Pfam" id="PF01636"/>
    </source>
</evidence>
<dbReference type="Proteomes" id="UP000321261">
    <property type="component" value="Unassembled WGS sequence"/>
</dbReference>
<comment type="similarity">
    <text evidence="1 7">Belongs to the aminoglycoside phosphotransferase family.</text>
</comment>
<feature type="domain" description="Aminoglycoside phosphotransferase" evidence="10">
    <location>
        <begin position="4"/>
        <end position="244"/>
    </location>
</feature>
<keyword evidence="5 7" id="KW-0067">ATP-binding</keyword>
<dbReference type="GO" id="GO:0046677">
    <property type="term" value="P:response to antibiotic"/>
    <property type="evidence" value="ECO:0007669"/>
    <property type="project" value="UniProtKB-KW"/>
</dbReference>
<evidence type="ECO:0000313" key="12">
    <source>
        <dbReference type="Proteomes" id="UP000321261"/>
    </source>
</evidence>
<dbReference type="Gene3D" id="3.30.200.20">
    <property type="entry name" value="Phosphorylase Kinase, domain 1"/>
    <property type="match status" value="1"/>
</dbReference>
<dbReference type="NCBIfam" id="NF032896">
    <property type="entry name" value="APH_3pp"/>
    <property type="match status" value="1"/>
</dbReference>
<dbReference type="InterPro" id="IPR051678">
    <property type="entry name" value="AGP_Transferase"/>
</dbReference>
<dbReference type="GO" id="GO:0005524">
    <property type="term" value="F:ATP binding"/>
    <property type="evidence" value="ECO:0007669"/>
    <property type="project" value="UniProtKB-KW"/>
</dbReference>
<evidence type="ECO:0000256" key="3">
    <source>
        <dbReference type="ARBA" id="ARBA00022741"/>
    </source>
</evidence>
<evidence type="ECO:0000256" key="5">
    <source>
        <dbReference type="ARBA" id="ARBA00022840"/>
    </source>
</evidence>
<evidence type="ECO:0000256" key="8">
    <source>
        <dbReference type="PIRSR" id="PIRSR000706-1"/>
    </source>
</evidence>
<feature type="active site" description="Proton acceptor" evidence="8">
    <location>
        <position position="174"/>
    </location>
</feature>
<dbReference type="Gene3D" id="3.90.1200.10">
    <property type="match status" value="1"/>
</dbReference>
<dbReference type="PIRSF" id="PIRSF000706">
    <property type="entry name" value="Kanamycin_kin"/>
    <property type="match status" value="1"/>
</dbReference>
<evidence type="ECO:0000256" key="7">
    <source>
        <dbReference type="PIRNR" id="PIRNR000706"/>
    </source>
</evidence>